<dbReference type="InterPro" id="IPR013083">
    <property type="entry name" value="Znf_RING/FYVE/PHD"/>
</dbReference>
<sequence length="371" mass="41585">MMIFIYLIIIFAFSISGSLCNGIIDSKQLQTHIKERESFSTSSSSSSSSPNSNNNNNSFQDICSSPLTLDNYQYDLSSLENKIFEYSNIYNSTFFINLCLKNTTSPCPDDVVCEIHDFPNRTKEIYDLAIPSTLLYVSNGMVGLDLYYTGGYCENDQYFNTTISLVCDQNEEGNLIITSKHCAQSIIIKTKYCCPNQTKPGLSLMTIFVILFGCILVLILLFGLGYSCRERLKRCCCNCLGSNQNEYIPINQNININGDIENNNNNQNNSNNNNNSYQNSNSNNNNNNNNSNNSNSSSSNNNNQLLYDHEILQGSTPTQESNYCSICFENIINTVLIECGHSAVCLGCTKKIKECPICRKNILKVVQIYPV</sequence>
<dbReference type="OrthoDB" id="29373at2759"/>
<dbReference type="InterPro" id="IPR044865">
    <property type="entry name" value="MRH_dom"/>
</dbReference>
<dbReference type="SMART" id="SM00184">
    <property type="entry name" value="RING"/>
    <property type="match status" value="1"/>
</dbReference>
<evidence type="ECO:0000256" key="3">
    <source>
        <dbReference type="PROSITE-ProRule" id="PRU00175"/>
    </source>
</evidence>
<reference evidence="9" key="1">
    <citation type="submission" date="2020-01" db="EMBL/GenBank/DDBJ databases">
        <title>Development of genomics and gene disruption for Polysphondylium violaceum indicates a role for the polyketide synthase stlB in stalk morphogenesis.</title>
        <authorList>
            <person name="Narita B."/>
            <person name="Kawabe Y."/>
            <person name="Kin K."/>
            <person name="Saito T."/>
            <person name="Gibbs R."/>
            <person name="Kuspa A."/>
            <person name="Muzny D."/>
            <person name="Queller D."/>
            <person name="Richards S."/>
            <person name="Strassman J."/>
            <person name="Sucgang R."/>
            <person name="Worley K."/>
            <person name="Schaap P."/>
        </authorList>
    </citation>
    <scope>NUCLEOTIDE SEQUENCE</scope>
    <source>
        <strain evidence="9">QSvi11</strain>
    </source>
</reference>
<feature type="signal peptide" evidence="6">
    <location>
        <begin position="1"/>
        <end position="20"/>
    </location>
</feature>
<accession>A0A8J4PS23</accession>
<feature type="domain" description="RING-type" evidence="7">
    <location>
        <begin position="324"/>
        <end position="359"/>
    </location>
</feature>
<evidence type="ECO:0000259" key="7">
    <source>
        <dbReference type="PROSITE" id="PS50089"/>
    </source>
</evidence>
<dbReference type="SUPFAM" id="SSF50911">
    <property type="entry name" value="Mannose 6-phosphate receptor domain"/>
    <property type="match status" value="1"/>
</dbReference>
<feature type="chain" id="PRO_5035234976" description="RING-type domain-containing protein" evidence="6">
    <location>
        <begin position="21"/>
        <end position="371"/>
    </location>
</feature>
<evidence type="ECO:0000256" key="5">
    <source>
        <dbReference type="SAM" id="Phobius"/>
    </source>
</evidence>
<dbReference type="GO" id="GO:0008270">
    <property type="term" value="F:zinc ion binding"/>
    <property type="evidence" value="ECO:0007669"/>
    <property type="project" value="UniProtKB-KW"/>
</dbReference>
<evidence type="ECO:0000256" key="2">
    <source>
        <dbReference type="ARBA" id="ARBA00023157"/>
    </source>
</evidence>
<keyword evidence="2" id="KW-1015">Disulfide bond</keyword>
<keyword evidence="3" id="KW-0479">Metal-binding</keyword>
<dbReference type="Proteomes" id="UP000695562">
    <property type="component" value="Unassembled WGS sequence"/>
</dbReference>
<organism evidence="9 10">
    <name type="scientific">Polysphondylium violaceum</name>
    <dbReference type="NCBI Taxonomy" id="133409"/>
    <lineage>
        <taxon>Eukaryota</taxon>
        <taxon>Amoebozoa</taxon>
        <taxon>Evosea</taxon>
        <taxon>Eumycetozoa</taxon>
        <taxon>Dictyostelia</taxon>
        <taxon>Dictyosteliales</taxon>
        <taxon>Dictyosteliaceae</taxon>
        <taxon>Polysphondylium</taxon>
    </lineage>
</organism>
<keyword evidence="1 6" id="KW-0732">Signal</keyword>
<dbReference type="Gene3D" id="3.30.40.10">
    <property type="entry name" value="Zinc/RING finger domain, C3HC4 (zinc finger)"/>
    <property type="match status" value="1"/>
</dbReference>
<dbReference type="AlphaFoldDB" id="A0A8J4PS23"/>
<keyword evidence="10" id="KW-1185">Reference proteome</keyword>
<dbReference type="PANTHER" id="PTHR14879">
    <property type="entry name" value="CASPASE REGULATOR, RING FINGER DOMAIN-CONTAINING"/>
    <property type="match status" value="1"/>
</dbReference>
<evidence type="ECO:0000313" key="10">
    <source>
        <dbReference type="Proteomes" id="UP000695562"/>
    </source>
</evidence>
<dbReference type="PANTHER" id="PTHR14879:SF16">
    <property type="entry name" value="E3 UBIQUITIN-PROTEIN LIGASE CBLA"/>
    <property type="match status" value="1"/>
</dbReference>
<dbReference type="PROSITE" id="PS51914">
    <property type="entry name" value="MRH"/>
    <property type="match status" value="1"/>
</dbReference>
<evidence type="ECO:0000256" key="1">
    <source>
        <dbReference type="ARBA" id="ARBA00022729"/>
    </source>
</evidence>
<keyword evidence="5" id="KW-0472">Membrane</keyword>
<keyword evidence="3" id="KW-0862">Zinc</keyword>
<evidence type="ECO:0000256" key="6">
    <source>
        <dbReference type="SAM" id="SignalP"/>
    </source>
</evidence>
<evidence type="ECO:0008006" key="11">
    <source>
        <dbReference type="Google" id="ProtNLM"/>
    </source>
</evidence>
<name>A0A8J4PS23_9MYCE</name>
<feature type="region of interest" description="Disordered" evidence="4">
    <location>
        <begin position="259"/>
        <end position="299"/>
    </location>
</feature>
<evidence type="ECO:0000256" key="4">
    <source>
        <dbReference type="SAM" id="MobiDB-lite"/>
    </source>
</evidence>
<feature type="transmembrane region" description="Helical" evidence="5">
    <location>
        <begin position="202"/>
        <end position="224"/>
    </location>
</feature>
<evidence type="ECO:0000313" key="9">
    <source>
        <dbReference type="EMBL" id="KAF2071374.1"/>
    </source>
</evidence>
<gene>
    <name evidence="9" type="ORF">CYY_007314</name>
</gene>
<keyword evidence="5" id="KW-1133">Transmembrane helix</keyword>
<dbReference type="Pfam" id="PF13920">
    <property type="entry name" value="zf-C3HC4_3"/>
    <property type="match status" value="1"/>
</dbReference>
<keyword evidence="3" id="KW-0863">Zinc-finger</keyword>
<dbReference type="EMBL" id="AJWJ01000382">
    <property type="protein sequence ID" value="KAF2071374.1"/>
    <property type="molecule type" value="Genomic_DNA"/>
</dbReference>
<comment type="caution">
    <text evidence="9">The sequence shown here is derived from an EMBL/GenBank/DDBJ whole genome shotgun (WGS) entry which is preliminary data.</text>
</comment>
<evidence type="ECO:0000259" key="8">
    <source>
        <dbReference type="PROSITE" id="PS51914"/>
    </source>
</evidence>
<protein>
    <recommendedName>
        <fullName evidence="11">RING-type domain-containing protein</fullName>
    </recommendedName>
</protein>
<dbReference type="InterPro" id="IPR051728">
    <property type="entry name" value="RING-FYVE_E3_ubiquitin-ligase"/>
</dbReference>
<dbReference type="SUPFAM" id="SSF57850">
    <property type="entry name" value="RING/U-box"/>
    <property type="match status" value="1"/>
</dbReference>
<dbReference type="InterPro" id="IPR001841">
    <property type="entry name" value="Znf_RING"/>
</dbReference>
<dbReference type="PROSITE" id="PS50089">
    <property type="entry name" value="ZF_RING_2"/>
    <property type="match status" value="1"/>
</dbReference>
<feature type="domain" description="MRH" evidence="8">
    <location>
        <begin position="61"/>
        <end position="196"/>
    </location>
</feature>
<keyword evidence="5" id="KW-0812">Transmembrane</keyword>
<dbReference type="InterPro" id="IPR009011">
    <property type="entry name" value="Man6P_isomerase_rcpt-bd_dom_sf"/>
</dbReference>
<dbReference type="Gene3D" id="2.70.130.10">
    <property type="entry name" value="Mannose-6-phosphate receptor binding domain"/>
    <property type="match status" value="1"/>
</dbReference>
<proteinExistence type="predicted"/>